<sequence>MEDGQYAAARRDLVETLRSRHDVDERTLSAIGSVPRHEFVPEGDREQAYADRPLPIGHGQTISAPHMVAIMTDLLDVDAGDRVFEVGTGCGYHAAVVAEIVGPGNVYSVEYVPELATAARHRLRRLGYDVVVRAGDGRTAFGDEAPFDAAYLTCAAPGSVPDPVLDRVRPGGHVVAPVAPADGGGLLDGLRGVGDRSGQRLVRLTVRAGGIDREDHGGVRFVPMR</sequence>
<dbReference type="AlphaFoldDB" id="M0P5S3"/>
<dbReference type="Proteomes" id="UP000011575">
    <property type="component" value="Unassembled WGS sequence"/>
</dbReference>
<evidence type="ECO:0000256" key="5">
    <source>
        <dbReference type="ARBA" id="ARBA00022679"/>
    </source>
</evidence>
<comment type="subcellular location">
    <subcellularLocation>
        <location evidence="1">Cytoplasm</location>
    </subcellularLocation>
</comment>
<evidence type="ECO:0000313" key="10">
    <source>
        <dbReference type="EMBL" id="EMA65173.1"/>
    </source>
</evidence>
<dbReference type="InterPro" id="IPR029063">
    <property type="entry name" value="SAM-dependent_MTases_sf"/>
</dbReference>
<reference evidence="10 11" key="1">
    <citation type="journal article" date="2014" name="PLoS Genet.">
        <title>Phylogenetically driven sequencing of extremely halophilic archaea reveals strategies for static and dynamic osmo-response.</title>
        <authorList>
            <person name="Becker E.A."/>
            <person name="Seitzer P.M."/>
            <person name="Tritt A."/>
            <person name="Larsen D."/>
            <person name="Krusor M."/>
            <person name="Yao A.I."/>
            <person name="Wu D."/>
            <person name="Madern D."/>
            <person name="Eisen J.A."/>
            <person name="Darling A.E."/>
            <person name="Facciotti M.T."/>
        </authorList>
    </citation>
    <scope>NUCLEOTIDE SEQUENCE [LARGE SCALE GENOMIC DNA]</scope>
    <source>
        <strain evidence="10 11">JCM 13560</strain>
    </source>
</reference>
<comment type="similarity">
    <text evidence="2">Belongs to the methyltransferase superfamily. L-isoaspartyl/D-aspartyl protein methyltransferase family.</text>
</comment>
<evidence type="ECO:0000256" key="9">
    <source>
        <dbReference type="NCBIfam" id="TIGR00080"/>
    </source>
</evidence>
<dbReference type="SUPFAM" id="SSF53335">
    <property type="entry name" value="S-adenosyl-L-methionine-dependent methyltransferases"/>
    <property type="match status" value="1"/>
</dbReference>
<accession>M0P5S3</accession>
<dbReference type="EMBL" id="AOJI01000035">
    <property type="protein sequence ID" value="EMA65173.1"/>
    <property type="molecule type" value="Genomic_DNA"/>
</dbReference>
<dbReference type="PANTHER" id="PTHR11579:SF0">
    <property type="entry name" value="PROTEIN-L-ISOASPARTATE(D-ASPARTATE) O-METHYLTRANSFERASE"/>
    <property type="match status" value="1"/>
</dbReference>
<dbReference type="GO" id="GO:0032259">
    <property type="term" value="P:methylation"/>
    <property type="evidence" value="ECO:0007669"/>
    <property type="project" value="UniProtKB-KW"/>
</dbReference>
<keyword evidence="11" id="KW-1185">Reference proteome</keyword>
<keyword evidence="6" id="KW-0949">S-adenosyl-L-methionine</keyword>
<dbReference type="InterPro" id="IPR000682">
    <property type="entry name" value="PCMT"/>
</dbReference>
<dbReference type="NCBIfam" id="TIGR00080">
    <property type="entry name" value="pimt"/>
    <property type="match status" value="1"/>
</dbReference>
<dbReference type="GO" id="GO:0030091">
    <property type="term" value="P:protein repair"/>
    <property type="evidence" value="ECO:0007669"/>
    <property type="project" value="UniProtKB-UniRule"/>
</dbReference>
<dbReference type="GO" id="GO:0005737">
    <property type="term" value="C:cytoplasm"/>
    <property type="evidence" value="ECO:0007669"/>
    <property type="project" value="UniProtKB-SubCell"/>
</dbReference>
<name>M0P5S3_9EURY</name>
<keyword evidence="3" id="KW-0963">Cytoplasm</keyword>
<dbReference type="OrthoDB" id="33618at2157"/>
<evidence type="ECO:0000256" key="7">
    <source>
        <dbReference type="ARBA" id="ARBA00025330"/>
    </source>
</evidence>
<comment type="catalytic activity">
    <reaction evidence="8">
        <text>[protein]-L-isoaspartate + S-adenosyl-L-methionine = [protein]-L-isoaspartate alpha-methyl ester + S-adenosyl-L-homocysteine</text>
        <dbReference type="Rhea" id="RHEA:12705"/>
        <dbReference type="Rhea" id="RHEA-COMP:12143"/>
        <dbReference type="Rhea" id="RHEA-COMP:12144"/>
        <dbReference type="ChEBI" id="CHEBI:57856"/>
        <dbReference type="ChEBI" id="CHEBI:59789"/>
        <dbReference type="ChEBI" id="CHEBI:90596"/>
        <dbReference type="ChEBI" id="CHEBI:90598"/>
        <dbReference type="EC" id="2.1.1.77"/>
    </reaction>
</comment>
<dbReference type="EC" id="2.1.1.77" evidence="9"/>
<dbReference type="RefSeq" id="WP_008002651.1">
    <property type="nucleotide sequence ID" value="NZ_AOJI01000035.1"/>
</dbReference>
<dbReference type="Pfam" id="PF01135">
    <property type="entry name" value="PCMT"/>
    <property type="match status" value="1"/>
</dbReference>
<evidence type="ECO:0000313" key="11">
    <source>
        <dbReference type="Proteomes" id="UP000011575"/>
    </source>
</evidence>
<dbReference type="GO" id="GO:0004719">
    <property type="term" value="F:protein-L-isoaspartate (D-aspartate) O-methyltransferase activity"/>
    <property type="evidence" value="ECO:0007669"/>
    <property type="project" value="UniProtKB-UniRule"/>
</dbReference>
<evidence type="ECO:0000256" key="8">
    <source>
        <dbReference type="ARBA" id="ARBA00029295"/>
    </source>
</evidence>
<comment type="function">
    <text evidence="7">Catalyzes the methyl esterification of L-isoaspartyl residues in peptides and proteins that result from spontaneous decomposition of normal L-aspartyl and L-asparaginyl residues. It plays a role in the repair and/or degradation of damaged proteins.</text>
</comment>
<keyword evidence="4 10" id="KW-0489">Methyltransferase</keyword>
<keyword evidence="5 10" id="KW-0808">Transferase</keyword>
<comment type="caution">
    <text evidence="10">The sequence shown here is derived from an EMBL/GenBank/DDBJ whole genome shotgun (WGS) entry which is preliminary data.</text>
</comment>
<dbReference type="PANTHER" id="PTHR11579">
    <property type="entry name" value="PROTEIN-L-ISOASPARTATE O-METHYLTRANSFERASE"/>
    <property type="match status" value="1"/>
</dbReference>
<evidence type="ECO:0000256" key="1">
    <source>
        <dbReference type="ARBA" id="ARBA00004496"/>
    </source>
</evidence>
<organism evidence="10 11">
    <name type="scientific">Halorubrum aidingense JCM 13560</name>
    <dbReference type="NCBI Taxonomy" id="1230454"/>
    <lineage>
        <taxon>Archaea</taxon>
        <taxon>Methanobacteriati</taxon>
        <taxon>Methanobacteriota</taxon>
        <taxon>Stenosarchaea group</taxon>
        <taxon>Halobacteria</taxon>
        <taxon>Halobacteriales</taxon>
        <taxon>Haloferacaceae</taxon>
        <taxon>Halorubrum</taxon>
    </lineage>
</organism>
<evidence type="ECO:0000256" key="2">
    <source>
        <dbReference type="ARBA" id="ARBA00005369"/>
    </source>
</evidence>
<dbReference type="CDD" id="cd02440">
    <property type="entry name" value="AdoMet_MTases"/>
    <property type="match status" value="1"/>
</dbReference>
<gene>
    <name evidence="10" type="ORF">C461_15065</name>
</gene>
<evidence type="ECO:0000256" key="6">
    <source>
        <dbReference type="ARBA" id="ARBA00022691"/>
    </source>
</evidence>
<evidence type="ECO:0000256" key="3">
    <source>
        <dbReference type="ARBA" id="ARBA00022490"/>
    </source>
</evidence>
<evidence type="ECO:0000256" key="4">
    <source>
        <dbReference type="ARBA" id="ARBA00022603"/>
    </source>
</evidence>
<proteinExistence type="inferred from homology"/>
<dbReference type="PATRIC" id="fig|1230454.4.peg.3032"/>
<dbReference type="STRING" id="1230454.C461_15065"/>
<dbReference type="Gene3D" id="3.40.50.150">
    <property type="entry name" value="Vaccinia Virus protein VP39"/>
    <property type="match status" value="1"/>
</dbReference>
<protein>
    <recommendedName>
        <fullName evidence="9">Protein-L-isoaspartate O-methyltransferase</fullName>
        <ecNumber evidence="9">2.1.1.77</ecNumber>
    </recommendedName>
</protein>